<sequence>METAPVPPISTMGAIVTVEHVLARTTALAVLLPMIQAFDTGCLLNIDVVARNAAAPRGLALQLDSAFSGEESTSLHITLRYPDGVEVASDTDHHCAPPSLSWFPGGVRGDAAYTLYQTPLWLHPLPPPEDFVLTMEWPWAGIGLETVRLDGAAIAGAAARSKHCWPSWGATEVQ</sequence>
<gene>
    <name evidence="1" type="ORF">E1267_42060</name>
</gene>
<keyword evidence="2" id="KW-1185">Reference proteome</keyword>
<dbReference type="Proteomes" id="UP000295157">
    <property type="component" value="Unassembled WGS sequence"/>
</dbReference>
<name>A0A4R4MPQ8_9ACTN</name>
<protein>
    <submittedName>
        <fullName evidence="1">Uncharacterized protein</fullName>
    </submittedName>
</protein>
<reference evidence="1 2" key="1">
    <citation type="submission" date="2019-02" db="EMBL/GenBank/DDBJ databases">
        <title>Draft genome sequences of novel Actinobacteria.</title>
        <authorList>
            <person name="Sahin N."/>
            <person name="Ay H."/>
            <person name="Saygin H."/>
        </authorList>
    </citation>
    <scope>NUCLEOTIDE SEQUENCE [LARGE SCALE GENOMIC DNA]</scope>
    <source>
        <strain evidence="1 2">KC201</strain>
    </source>
</reference>
<proteinExistence type="predicted"/>
<evidence type="ECO:0000313" key="1">
    <source>
        <dbReference type="EMBL" id="TDB95281.1"/>
    </source>
</evidence>
<accession>A0A4R4MPQ8</accession>
<comment type="caution">
    <text evidence="1">The sequence shown here is derived from an EMBL/GenBank/DDBJ whole genome shotgun (WGS) entry which is preliminary data.</text>
</comment>
<dbReference type="EMBL" id="SMJZ01000323">
    <property type="protein sequence ID" value="TDB95281.1"/>
    <property type="molecule type" value="Genomic_DNA"/>
</dbReference>
<organism evidence="1 2">
    <name type="scientific">Nonomuraea longispora</name>
    <dbReference type="NCBI Taxonomy" id="1848320"/>
    <lineage>
        <taxon>Bacteria</taxon>
        <taxon>Bacillati</taxon>
        <taxon>Actinomycetota</taxon>
        <taxon>Actinomycetes</taxon>
        <taxon>Streptosporangiales</taxon>
        <taxon>Streptosporangiaceae</taxon>
        <taxon>Nonomuraea</taxon>
    </lineage>
</organism>
<dbReference type="AlphaFoldDB" id="A0A4R4MPQ8"/>
<dbReference type="OrthoDB" id="3541681at2"/>
<dbReference type="RefSeq" id="WP_132341654.1">
    <property type="nucleotide sequence ID" value="NZ_SMJZ01000323.1"/>
</dbReference>
<evidence type="ECO:0000313" key="2">
    <source>
        <dbReference type="Proteomes" id="UP000295157"/>
    </source>
</evidence>